<keyword evidence="6" id="KW-0489">Methyltransferase</keyword>
<dbReference type="PANTHER" id="PTHR12714">
    <property type="entry name" value="PROTEIN-S ISOPRENYLCYSTEINE O-METHYLTRANSFERASE"/>
    <property type="match status" value="1"/>
</dbReference>
<dbReference type="GO" id="GO:0032259">
    <property type="term" value="P:methylation"/>
    <property type="evidence" value="ECO:0007669"/>
    <property type="project" value="UniProtKB-KW"/>
</dbReference>
<accession>A0A0E2B5C2</accession>
<proteinExistence type="predicted"/>
<dbReference type="GO" id="GO:0008168">
    <property type="term" value="F:methyltransferase activity"/>
    <property type="evidence" value="ECO:0007669"/>
    <property type="project" value="UniProtKB-KW"/>
</dbReference>
<sequence>MALIEEFESQGNFLFRWRSYIPGIILVLCLGLLPFYQFPGNSYTYHLYYQSFCFTISILGLSIRSFVIGYAPARTSGRNTKEQVADLVNQEGIYSLIRHPLYVGNFLMYLGAVLFLKNFLIASVFILFFWVYYERIMFAEEQFLRKKFGEAYLSWANSVPAFIPKFSGYKKPALPFSIRNVIKREYPSLFGILVIFSVFDLVAVYFNEPVSNFMEAIRLPQMILFGGGLIFYVLVRIIVKTTKLLHVDGR</sequence>
<organism evidence="6 7">
    <name type="scientific">Leptospira kirschneri str. H1</name>
    <dbReference type="NCBI Taxonomy" id="1049966"/>
    <lineage>
        <taxon>Bacteria</taxon>
        <taxon>Pseudomonadati</taxon>
        <taxon>Spirochaetota</taxon>
        <taxon>Spirochaetia</taxon>
        <taxon>Leptospirales</taxon>
        <taxon>Leptospiraceae</taxon>
        <taxon>Leptospira</taxon>
    </lineage>
</organism>
<evidence type="ECO:0000313" key="6">
    <source>
        <dbReference type="EMBL" id="EKO16043.1"/>
    </source>
</evidence>
<dbReference type="NCBIfam" id="TIGR04571">
    <property type="entry name" value="LmtA_Leptospira"/>
    <property type="match status" value="1"/>
</dbReference>
<dbReference type="InterPro" id="IPR030800">
    <property type="entry name" value="LmtA_Leptospira"/>
</dbReference>
<dbReference type="InterPro" id="IPR007318">
    <property type="entry name" value="Phopholipid_MeTrfase"/>
</dbReference>
<evidence type="ECO:0000256" key="2">
    <source>
        <dbReference type="ARBA" id="ARBA00022692"/>
    </source>
</evidence>
<dbReference type="Proteomes" id="UP000006253">
    <property type="component" value="Unassembled WGS sequence"/>
</dbReference>
<evidence type="ECO:0000256" key="1">
    <source>
        <dbReference type="ARBA" id="ARBA00004127"/>
    </source>
</evidence>
<keyword evidence="4 5" id="KW-0472">Membrane</keyword>
<reference evidence="6 7" key="1">
    <citation type="submission" date="2012-10" db="EMBL/GenBank/DDBJ databases">
        <authorList>
            <person name="Harkins D.M."/>
            <person name="Durkin A.S."/>
            <person name="Brinkac L.M."/>
            <person name="Selengut J.D."/>
            <person name="Sanka R."/>
            <person name="DePew J."/>
            <person name="Purushe J."/>
            <person name="Peacock S.J."/>
            <person name="Thaipadungpanit J."/>
            <person name="Wuthiekanun V.W."/>
            <person name="Day N.P."/>
            <person name="Vinetz J.M."/>
            <person name="Sutton G.G."/>
            <person name="Nelson W.C."/>
            <person name="Fouts D.E."/>
        </authorList>
    </citation>
    <scope>NUCLEOTIDE SEQUENCE [LARGE SCALE GENOMIC DNA]</scope>
    <source>
        <strain evidence="6 7">H1</strain>
    </source>
</reference>
<evidence type="ECO:0000256" key="4">
    <source>
        <dbReference type="ARBA" id="ARBA00023136"/>
    </source>
</evidence>
<feature type="transmembrane region" description="Helical" evidence="5">
    <location>
        <begin position="189"/>
        <end position="207"/>
    </location>
</feature>
<dbReference type="AlphaFoldDB" id="A0A0E2B5C2"/>
<feature type="transmembrane region" description="Helical" evidence="5">
    <location>
        <begin position="106"/>
        <end position="132"/>
    </location>
</feature>
<gene>
    <name evidence="6" type="ORF">LEP1GSC081_3703</name>
</gene>
<dbReference type="Pfam" id="PF04191">
    <property type="entry name" value="PEMT"/>
    <property type="match status" value="1"/>
</dbReference>
<protein>
    <submittedName>
        <fullName evidence="6">Phospholipid methyltransferase</fullName>
    </submittedName>
</protein>
<dbReference type="PANTHER" id="PTHR12714:SF9">
    <property type="entry name" value="PROTEIN-S-ISOPRENYLCYSTEINE O-METHYLTRANSFERASE"/>
    <property type="match status" value="1"/>
</dbReference>
<feature type="transmembrane region" description="Helical" evidence="5">
    <location>
        <begin position="219"/>
        <end position="239"/>
    </location>
</feature>
<dbReference type="RefSeq" id="WP_004765153.1">
    <property type="nucleotide sequence ID" value="NZ_AHMY02000034.1"/>
</dbReference>
<dbReference type="GO" id="GO:0012505">
    <property type="term" value="C:endomembrane system"/>
    <property type="evidence" value="ECO:0007669"/>
    <property type="project" value="UniProtKB-SubCell"/>
</dbReference>
<feature type="transmembrane region" description="Helical" evidence="5">
    <location>
        <begin position="48"/>
        <end position="71"/>
    </location>
</feature>
<evidence type="ECO:0000256" key="5">
    <source>
        <dbReference type="SAM" id="Phobius"/>
    </source>
</evidence>
<dbReference type="Gene3D" id="1.20.120.1630">
    <property type="match status" value="1"/>
</dbReference>
<comment type="caution">
    <text evidence="6">The sequence shown here is derived from an EMBL/GenBank/DDBJ whole genome shotgun (WGS) entry which is preliminary data.</text>
</comment>
<keyword evidence="2 5" id="KW-0812">Transmembrane</keyword>
<feature type="transmembrane region" description="Helical" evidence="5">
    <location>
        <begin position="20"/>
        <end position="36"/>
    </location>
</feature>
<name>A0A0E2B5C2_9LEPT</name>
<comment type="subcellular location">
    <subcellularLocation>
        <location evidence="1">Endomembrane system</location>
        <topology evidence="1">Multi-pass membrane protein</topology>
    </subcellularLocation>
</comment>
<evidence type="ECO:0000256" key="3">
    <source>
        <dbReference type="ARBA" id="ARBA00022989"/>
    </source>
</evidence>
<dbReference type="EMBL" id="AHMY02000034">
    <property type="protein sequence ID" value="EKO16043.1"/>
    <property type="molecule type" value="Genomic_DNA"/>
</dbReference>
<evidence type="ECO:0000313" key="7">
    <source>
        <dbReference type="Proteomes" id="UP000006253"/>
    </source>
</evidence>
<keyword evidence="6" id="KW-0808">Transferase</keyword>
<keyword evidence="3 5" id="KW-1133">Transmembrane helix</keyword>